<keyword evidence="1" id="KW-1133">Transmembrane helix</keyword>
<sequence>MMEKYGLHIALFILALCIYSNIIVENPLLQTAIKMISLFVMAASAIAAFIKSLRQPS</sequence>
<feature type="transmembrane region" description="Helical" evidence="1">
    <location>
        <begin position="5"/>
        <end position="22"/>
    </location>
</feature>
<feature type="transmembrane region" description="Helical" evidence="1">
    <location>
        <begin position="28"/>
        <end position="50"/>
    </location>
</feature>
<evidence type="ECO:0000256" key="1">
    <source>
        <dbReference type="SAM" id="Phobius"/>
    </source>
</evidence>
<proteinExistence type="predicted"/>
<dbReference type="EMBL" id="CP021920">
    <property type="protein sequence ID" value="ASB90517.1"/>
    <property type="molecule type" value="Genomic_DNA"/>
</dbReference>
<keyword evidence="1" id="KW-0812">Transmembrane</keyword>
<name>A0ABN5AQD5_9BACI</name>
<evidence type="ECO:0000313" key="2">
    <source>
        <dbReference type="EMBL" id="ASB90517.1"/>
    </source>
</evidence>
<evidence type="ECO:0000313" key="3">
    <source>
        <dbReference type="Proteomes" id="UP000196877"/>
    </source>
</evidence>
<dbReference type="Proteomes" id="UP000196877">
    <property type="component" value="Chromosome"/>
</dbReference>
<gene>
    <name evidence="2" type="ORF">S101395_04015</name>
</gene>
<dbReference type="RefSeq" id="WP_006640618.1">
    <property type="nucleotide sequence ID" value="NZ_BORD01000001.1"/>
</dbReference>
<dbReference type="GeneID" id="92854828"/>
<accession>A0ABN5AQD5</accession>
<protein>
    <submittedName>
        <fullName evidence="2">Uncharacterized protein</fullName>
    </submittedName>
</protein>
<reference evidence="2 3" key="1">
    <citation type="submission" date="2017-06" db="EMBL/GenBank/DDBJ databases">
        <title>Genome sequence of Bacillus sonorensis strain SRCM101395.</title>
        <authorList>
            <person name="Cho S.H."/>
        </authorList>
    </citation>
    <scope>NUCLEOTIDE SEQUENCE [LARGE SCALE GENOMIC DNA]</scope>
    <source>
        <strain evidence="2 3">SRCM101395</strain>
    </source>
</reference>
<keyword evidence="1" id="KW-0472">Membrane</keyword>
<keyword evidence="3" id="KW-1185">Reference proteome</keyword>
<organism evidence="2 3">
    <name type="scientific">Bacillus sonorensis</name>
    <dbReference type="NCBI Taxonomy" id="119858"/>
    <lineage>
        <taxon>Bacteria</taxon>
        <taxon>Bacillati</taxon>
        <taxon>Bacillota</taxon>
        <taxon>Bacilli</taxon>
        <taxon>Bacillales</taxon>
        <taxon>Bacillaceae</taxon>
        <taxon>Bacillus</taxon>
    </lineage>
</organism>